<dbReference type="InterPro" id="IPR012337">
    <property type="entry name" value="RNaseH-like_sf"/>
</dbReference>
<dbReference type="GO" id="GO:0008270">
    <property type="term" value="F:zinc ion binding"/>
    <property type="evidence" value="ECO:0007669"/>
    <property type="project" value="UniProtKB-KW"/>
</dbReference>
<protein>
    <submittedName>
        <fullName evidence="1">Zinc finger BED domain-containing protein RICESLEEPER 2-like</fullName>
    </submittedName>
</protein>
<sequence>MIVIDELPFKFVEGEGFRSFMAMVCPRCIIQDGQLHFTITIDNASSNDVAINRFRRKMANWDSTILKRDHIHMRCVAHIINLIVVDGLKDISESVTRVRDAVKYVKQSPARLNKFKECAMFEKIESKSSLCLDVSTRWNSTFLMLNVAQKFERAFERFDEEDPYFKLDLQCKKREVIVNDDGS</sequence>
<gene>
    <name evidence="1" type="ORF">F511_11803</name>
</gene>
<dbReference type="PANTHER" id="PTHR46481:SF7">
    <property type="entry name" value="ZINC FINGER BED DOMAIN-CONTAINING PROTEIN RICESLEEPER 2-LIKE"/>
    <property type="match status" value="1"/>
</dbReference>
<dbReference type="InterPro" id="IPR052035">
    <property type="entry name" value="ZnF_BED_domain_contain"/>
</dbReference>
<proteinExistence type="predicted"/>
<dbReference type="SUPFAM" id="SSF53098">
    <property type="entry name" value="Ribonuclease H-like"/>
    <property type="match status" value="1"/>
</dbReference>
<evidence type="ECO:0000313" key="2">
    <source>
        <dbReference type="Proteomes" id="UP000250235"/>
    </source>
</evidence>
<dbReference type="GO" id="GO:0005634">
    <property type="term" value="C:nucleus"/>
    <property type="evidence" value="ECO:0007669"/>
    <property type="project" value="UniProtKB-SubCell"/>
</dbReference>
<dbReference type="PANTHER" id="PTHR46481">
    <property type="entry name" value="ZINC FINGER BED DOMAIN-CONTAINING PROTEIN 4"/>
    <property type="match status" value="1"/>
</dbReference>
<name>A0A2Z7CEU8_9LAMI</name>
<dbReference type="EMBL" id="KQ996417">
    <property type="protein sequence ID" value="KZV45203.1"/>
    <property type="molecule type" value="Genomic_DNA"/>
</dbReference>
<dbReference type="Proteomes" id="UP000250235">
    <property type="component" value="Unassembled WGS sequence"/>
</dbReference>
<dbReference type="AlphaFoldDB" id="A0A2Z7CEU8"/>
<dbReference type="OrthoDB" id="1741548at2759"/>
<accession>A0A2Z7CEU8</accession>
<organism evidence="1 2">
    <name type="scientific">Dorcoceras hygrometricum</name>
    <dbReference type="NCBI Taxonomy" id="472368"/>
    <lineage>
        <taxon>Eukaryota</taxon>
        <taxon>Viridiplantae</taxon>
        <taxon>Streptophyta</taxon>
        <taxon>Embryophyta</taxon>
        <taxon>Tracheophyta</taxon>
        <taxon>Spermatophyta</taxon>
        <taxon>Magnoliopsida</taxon>
        <taxon>eudicotyledons</taxon>
        <taxon>Gunneridae</taxon>
        <taxon>Pentapetalae</taxon>
        <taxon>asterids</taxon>
        <taxon>lamiids</taxon>
        <taxon>Lamiales</taxon>
        <taxon>Gesneriaceae</taxon>
        <taxon>Didymocarpoideae</taxon>
        <taxon>Trichosporeae</taxon>
        <taxon>Loxocarpinae</taxon>
        <taxon>Dorcoceras</taxon>
    </lineage>
</organism>
<evidence type="ECO:0000313" key="1">
    <source>
        <dbReference type="EMBL" id="KZV45203.1"/>
    </source>
</evidence>
<keyword evidence="2" id="KW-1185">Reference proteome</keyword>
<reference evidence="1 2" key="1">
    <citation type="journal article" date="2015" name="Proc. Natl. Acad. Sci. U.S.A.">
        <title>The resurrection genome of Boea hygrometrica: A blueprint for survival of dehydration.</title>
        <authorList>
            <person name="Xiao L."/>
            <person name="Yang G."/>
            <person name="Zhang L."/>
            <person name="Yang X."/>
            <person name="Zhao S."/>
            <person name="Ji Z."/>
            <person name="Zhou Q."/>
            <person name="Hu M."/>
            <person name="Wang Y."/>
            <person name="Chen M."/>
            <person name="Xu Y."/>
            <person name="Jin H."/>
            <person name="Xiao X."/>
            <person name="Hu G."/>
            <person name="Bao F."/>
            <person name="Hu Y."/>
            <person name="Wan P."/>
            <person name="Li L."/>
            <person name="Deng X."/>
            <person name="Kuang T."/>
            <person name="Xiang C."/>
            <person name="Zhu J.K."/>
            <person name="Oliver M.J."/>
            <person name="He Y."/>
        </authorList>
    </citation>
    <scope>NUCLEOTIDE SEQUENCE [LARGE SCALE GENOMIC DNA]</scope>
    <source>
        <strain evidence="2">cv. XS01</strain>
    </source>
</reference>